<dbReference type="GO" id="GO:0005657">
    <property type="term" value="C:replication fork"/>
    <property type="evidence" value="ECO:0007669"/>
    <property type="project" value="TreeGrafter"/>
</dbReference>
<keyword evidence="4" id="KW-0067">ATP-binding</keyword>
<dbReference type="EMBL" id="JAJTJA010000012">
    <property type="protein sequence ID" value="KAH8691562.1"/>
    <property type="molecule type" value="Genomic_DNA"/>
</dbReference>
<feature type="domain" description="RecA family profile 1" evidence="8">
    <location>
        <begin position="37"/>
        <end position="239"/>
    </location>
</feature>
<organism evidence="9 10">
    <name type="scientific">Talaromyces proteolyticus</name>
    <dbReference type="NCBI Taxonomy" id="1131652"/>
    <lineage>
        <taxon>Eukaryota</taxon>
        <taxon>Fungi</taxon>
        <taxon>Dikarya</taxon>
        <taxon>Ascomycota</taxon>
        <taxon>Pezizomycotina</taxon>
        <taxon>Eurotiomycetes</taxon>
        <taxon>Eurotiomycetidae</taxon>
        <taxon>Eurotiales</taxon>
        <taxon>Trichocomaceae</taxon>
        <taxon>Talaromyces</taxon>
        <taxon>Talaromyces sect. Bacilispori</taxon>
    </lineage>
</organism>
<dbReference type="GO" id="GO:0008821">
    <property type="term" value="F:crossover junction DNA endonuclease activity"/>
    <property type="evidence" value="ECO:0007669"/>
    <property type="project" value="TreeGrafter"/>
</dbReference>
<dbReference type="SUPFAM" id="SSF52540">
    <property type="entry name" value="P-loop containing nucleoside triphosphate hydrolases"/>
    <property type="match status" value="1"/>
</dbReference>
<reference evidence="9" key="1">
    <citation type="submission" date="2021-12" db="EMBL/GenBank/DDBJ databases">
        <title>Convergent genome expansion in fungi linked to evolution of root-endophyte symbiosis.</title>
        <authorList>
            <consortium name="DOE Joint Genome Institute"/>
            <person name="Ke Y.-H."/>
            <person name="Bonito G."/>
            <person name="Liao H.-L."/>
            <person name="Looney B."/>
            <person name="Rojas-Flechas A."/>
            <person name="Nash J."/>
            <person name="Hameed K."/>
            <person name="Schadt C."/>
            <person name="Martin F."/>
            <person name="Crous P.W."/>
            <person name="Miettinen O."/>
            <person name="Magnuson J.K."/>
            <person name="Labbe J."/>
            <person name="Jacobson D."/>
            <person name="Doktycz M.J."/>
            <person name="Veneault-Fourrey C."/>
            <person name="Kuo A."/>
            <person name="Mondo S."/>
            <person name="Calhoun S."/>
            <person name="Riley R."/>
            <person name="Ohm R."/>
            <person name="LaButti K."/>
            <person name="Andreopoulos B."/>
            <person name="Pangilinan J."/>
            <person name="Nolan M."/>
            <person name="Tritt A."/>
            <person name="Clum A."/>
            <person name="Lipzen A."/>
            <person name="Daum C."/>
            <person name="Barry K."/>
            <person name="Grigoriev I.V."/>
            <person name="Vilgalys R."/>
        </authorList>
    </citation>
    <scope>NUCLEOTIDE SEQUENCE</scope>
    <source>
        <strain evidence="9">PMI_201</strain>
    </source>
</reference>
<evidence type="ECO:0000313" key="9">
    <source>
        <dbReference type="EMBL" id="KAH8691562.1"/>
    </source>
</evidence>
<dbReference type="GO" id="GO:0005524">
    <property type="term" value="F:ATP binding"/>
    <property type="evidence" value="ECO:0007669"/>
    <property type="project" value="UniProtKB-KW"/>
</dbReference>
<dbReference type="RefSeq" id="XP_046067654.1">
    <property type="nucleotide sequence ID" value="XM_046221083.1"/>
</dbReference>
<protein>
    <submittedName>
        <fullName evidence="9">P-loop containing nucleoside triphosphate hydrolase protein</fullName>
    </submittedName>
</protein>
<name>A0AAD4KHV9_9EURO</name>
<dbReference type="GO" id="GO:0007131">
    <property type="term" value="P:reciprocal meiotic recombination"/>
    <property type="evidence" value="ECO:0007669"/>
    <property type="project" value="TreeGrafter"/>
</dbReference>
<keyword evidence="3" id="KW-0227">DNA damage</keyword>
<dbReference type="InterPro" id="IPR049428">
    <property type="entry name" value="RecA-like_N"/>
</dbReference>
<evidence type="ECO:0000313" key="10">
    <source>
        <dbReference type="Proteomes" id="UP001201262"/>
    </source>
</evidence>
<evidence type="ECO:0000256" key="1">
    <source>
        <dbReference type="ARBA" id="ARBA00004123"/>
    </source>
</evidence>
<dbReference type="InterPro" id="IPR020588">
    <property type="entry name" value="RecA_ATP-bd"/>
</dbReference>
<dbReference type="InterPro" id="IPR052093">
    <property type="entry name" value="HR_Repair_Mediator"/>
</dbReference>
<comment type="caution">
    <text evidence="9">The sequence shown here is derived from an EMBL/GenBank/DDBJ whole genome shotgun (WGS) entry which is preliminary data.</text>
</comment>
<dbReference type="GO" id="GO:0140664">
    <property type="term" value="F:ATP-dependent DNA damage sensor activity"/>
    <property type="evidence" value="ECO:0007669"/>
    <property type="project" value="InterPro"/>
</dbReference>
<sequence length="385" mass="41655">MADYTTLTTSAELPRIPSISASQALRAAPSSAPSSLSTSAVPTGLERLDDAIASLGEGVDRGLPRGHVTEIYGPPGVGKTALMMSAAVEALKDGQRVVWIDTGSPIPTPRLKALLTASVTTSNKSDPKEVEAIYEKMETLFSHFRTPSLPHLLALLVRPPPSFPPNGTTLLIIDSISAPFQPYFPHASELKARLAGQSSIPQQTQWLLHRKWNVTSDLANHLVKLAAARRIAVVVLNQTHTRIKGQPRPTLFPALAGGSWESCVYARVVVYRDLAPLGLDDGDQKQEGGLRRVRYAEVMKRGGRVISVRTDENIVAFVIENDGLRELSAHPLSSTSKTSLPPPSSIPLPISVRKRKAEEVADSEGEEDFLDEDGDELNDFGLEDN</sequence>
<keyword evidence="2" id="KW-0547">Nucleotide-binding</keyword>
<dbReference type="InterPro" id="IPR003593">
    <property type="entry name" value="AAA+_ATPase"/>
</dbReference>
<dbReference type="GeneID" id="70251370"/>
<dbReference type="GO" id="GO:0033063">
    <property type="term" value="C:Rad51B-Rad51C-Rad51D-XRCC2 complex"/>
    <property type="evidence" value="ECO:0007669"/>
    <property type="project" value="TreeGrafter"/>
</dbReference>
<dbReference type="Proteomes" id="UP001201262">
    <property type="component" value="Unassembled WGS sequence"/>
</dbReference>
<evidence type="ECO:0000259" key="8">
    <source>
        <dbReference type="PROSITE" id="PS50162"/>
    </source>
</evidence>
<accession>A0AAD4KHV9</accession>
<keyword evidence="6" id="KW-0539">Nucleus</keyword>
<dbReference type="CDD" id="cd01393">
    <property type="entry name" value="RecA-like"/>
    <property type="match status" value="1"/>
</dbReference>
<evidence type="ECO:0000256" key="2">
    <source>
        <dbReference type="ARBA" id="ARBA00022741"/>
    </source>
</evidence>
<evidence type="ECO:0000256" key="7">
    <source>
        <dbReference type="SAM" id="MobiDB-lite"/>
    </source>
</evidence>
<dbReference type="Pfam" id="PF00154">
    <property type="entry name" value="RecA_N"/>
    <property type="match status" value="1"/>
</dbReference>
<evidence type="ECO:0000256" key="5">
    <source>
        <dbReference type="ARBA" id="ARBA00023204"/>
    </source>
</evidence>
<gene>
    <name evidence="9" type="ORF">BGW36DRAFT_432112</name>
</gene>
<dbReference type="PANTHER" id="PTHR46239">
    <property type="entry name" value="DNA REPAIR PROTEIN RAD51 HOMOLOG 3 RAD51C"/>
    <property type="match status" value="1"/>
</dbReference>
<proteinExistence type="predicted"/>
<keyword evidence="10" id="KW-1185">Reference proteome</keyword>
<dbReference type="PANTHER" id="PTHR46239:SF1">
    <property type="entry name" value="DNA REPAIR PROTEIN RAD51 HOMOLOG 3"/>
    <property type="match status" value="1"/>
</dbReference>
<dbReference type="GO" id="GO:0033065">
    <property type="term" value="C:Rad51C-XRCC3 complex"/>
    <property type="evidence" value="ECO:0007669"/>
    <property type="project" value="TreeGrafter"/>
</dbReference>
<dbReference type="PROSITE" id="PS50162">
    <property type="entry name" value="RECA_2"/>
    <property type="match status" value="1"/>
</dbReference>
<evidence type="ECO:0000256" key="3">
    <source>
        <dbReference type="ARBA" id="ARBA00022763"/>
    </source>
</evidence>
<keyword evidence="5" id="KW-0234">DNA repair</keyword>
<dbReference type="SMART" id="SM00382">
    <property type="entry name" value="AAA"/>
    <property type="match status" value="1"/>
</dbReference>
<dbReference type="AlphaFoldDB" id="A0AAD4KHV9"/>
<feature type="compositionally biased region" description="Acidic residues" evidence="7">
    <location>
        <begin position="360"/>
        <end position="385"/>
    </location>
</feature>
<evidence type="ECO:0000256" key="4">
    <source>
        <dbReference type="ARBA" id="ARBA00022840"/>
    </source>
</evidence>
<comment type="subcellular location">
    <subcellularLocation>
        <location evidence="1">Nucleus</location>
    </subcellularLocation>
</comment>
<feature type="region of interest" description="Disordered" evidence="7">
    <location>
        <begin position="332"/>
        <end position="385"/>
    </location>
</feature>
<dbReference type="GO" id="GO:0000707">
    <property type="term" value="P:meiotic DNA recombinase assembly"/>
    <property type="evidence" value="ECO:0007669"/>
    <property type="project" value="TreeGrafter"/>
</dbReference>
<keyword evidence="9" id="KW-0378">Hydrolase</keyword>
<evidence type="ECO:0000256" key="6">
    <source>
        <dbReference type="ARBA" id="ARBA00023242"/>
    </source>
</evidence>
<dbReference type="GO" id="GO:0000400">
    <property type="term" value="F:four-way junction DNA binding"/>
    <property type="evidence" value="ECO:0007669"/>
    <property type="project" value="TreeGrafter"/>
</dbReference>
<dbReference type="Gene3D" id="3.40.50.300">
    <property type="entry name" value="P-loop containing nucleotide triphosphate hydrolases"/>
    <property type="match status" value="1"/>
</dbReference>
<dbReference type="InterPro" id="IPR027417">
    <property type="entry name" value="P-loop_NTPase"/>
</dbReference>